<dbReference type="SUPFAM" id="SSF47576">
    <property type="entry name" value="Calponin-homology domain, CH-domain"/>
    <property type="match status" value="1"/>
</dbReference>
<evidence type="ECO:0000256" key="1">
    <source>
        <dbReference type="ARBA" id="ARBA00004496"/>
    </source>
</evidence>
<feature type="domain" description="Calponin-homology (CH)" evidence="5">
    <location>
        <begin position="497"/>
        <end position="641"/>
    </location>
</feature>
<evidence type="ECO:0000256" key="4">
    <source>
        <dbReference type="SAM" id="MobiDB-lite"/>
    </source>
</evidence>
<feature type="region of interest" description="Disordered" evidence="4">
    <location>
        <begin position="60"/>
        <end position="83"/>
    </location>
</feature>
<sequence length="815" mass="90223">MLLQGRARRKSTINIFDETTKLDLENVDSLTKGRRGTLLAKPVRKAVLASLTEGSQLGDADFTTKNIPHPKVRNGSRRASQDTRRRTIWIPQDDTTLMTIHPGAHTHTLRDETIQLARATATRQPRDLCDVENGSITSVPKIARPIKGRRSSLMTAPKRAPLTALRASGPNAVLGDVPGRPTGKENKSANTTVQGDKKCCPNPARDTNQLPARSQTHGQSTTNSVSTSGWHISNSTRRKTAVPKALFQDSCTSLKDSKIEEYPILEQDLEHPELFEDGWLAHQEASLTQVINTTFDPSNNEIDSITAHARKQATYFDLYHQPAFLELHQRLSTSISWGALRLPHPSTTRLFHDVGQGRCFVNMWLDTYELSSLRAAAEVVTARVCLSTFTGLPSSESDTNDKALRTSLRRFLTSTVLGSVPAHNAGYGRVGEGLVQAWQRTLLRSLSLILLLDRGPKAQRMPSCLFQQRSPYKKSEDFLKAICEIIIPGGATIVNTLAYLDYKVTHIQRPLSEYNYQINNLAVDMRDGVRLARLVELLMDSGQTALPDQGENITVEPDTGCDYKQVTEPDDYQINNLSQRLLYPCPTRSQKLHNVRISLNVLDGIRGLTQTALSTILDSDIVDGHRQKTISVLWAIIANWGLHLLIPFDSLRAEIKHLSHHNSSNLPDDLNSPTSSPSADNIAVALKQWAQLLCRPHQIPITNLTTSFATPAPYTAIVTTYASCIPSRTNSSAKPTLKTQLQALGVSPSLLRLLTQGPTIPSKSTTLCILSFLASRLIPLSRRLRAAETLQRAWRAWVRKREVRARTGAARMAGV</sequence>
<dbReference type="AlphaFoldDB" id="A0A2P8A0G8"/>
<evidence type="ECO:0000256" key="2">
    <source>
        <dbReference type="ARBA" id="ARBA00022490"/>
    </source>
</evidence>
<dbReference type="STRING" id="40998.A0A2P8A0G8"/>
<dbReference type="PROSITE" id="PS50021">
    <property type="entry name" value="CH"/>
    <property type="match status" value="1"/>
</dbReference>
<keyword evidence="7" id="KW-1185">Reference proteome</keyword>
<dbReference type="PANTHER" id="PTHR22706:SF1">
    <property type="entry name" value="ASSEMBLY FACTOR FOR SPINDLE MICROTUBULES"/>
    <property type="match status" value="1"/>
</dbReference>
<reference evidence="6 7" key="1">
    <citation type="submission" date="2017-05" db="EMBL/GenBank/DDBJ databases">
        <title>Draft genome sequence of Elsinoe australis.</title>
        <authorList>
            <person name="Cheng Q."/>
        </authorList>
    </citation>
    <scope>NUCLEOTIDE SEQUENCE [LARGE SCALE GENOMIC DNA]</scope>
    <source>
        <strain evidence="6 7">NL1</strain>
    </source>
</reference>
<dbReference type="GO" id="GO:0005516">
    <property type="term" value="F:calmodulin binding"/>
    <property type="evidence" value="ECO:0007669"/>
    <property type="project" value="UniProtKB-KW"/>
</dbReference>
<dbReference type="InterPro" id="IPR036872">
    <property type="entry name" value="CH_dom_sf"/>
</dbReference>
<comment type="subcellular location">
    <subcellularLocation>
        <location evidence="1">Cytoplasm</location>
    </subcellularLocation>
</comment>
<dbReference type="GO" id="GO:0051295">
    <property type="term" value="P:establishment of meiotic spindle localization"/>
    <property type="evidence" value="ECO:0007669"/>
    <property type="project" value="TreeGrafter"/>
</dbReference>
<dbReference type="CDD" id="cd21223">
    <property type="entry name" value="CH_ASPM_rpt1"/>
    <property type="match status" value="1"/>
</dbReference>
<dbReference type="OrthoDB" id="76388at2759"/>
<feature type="region of interest" description="Disordered" evidence="4">
    <location>
        <begin position="169"/>
        <end position="235"/>
    </location>
</feature>
<evidence type="ECO:0000313" key="6">
    <source>
        <dbReference type="EMBL" id="PSK53926.1"/>
    </source>
</evidence>
<dbReference type="GO" id="GO:0000278">
    <property type="term" value="P:mitotic cell cycle"/>
    <property type="evidence" value="ECO:0007669"/>
    <property type="project" value="TreeGrafter"/>
</dbReference>
<dbReference type="PANTHER" id="PTHR22706">
    <property type="entry name" value="ASSEMBLY FACTOR FOR SPINDLE MICROTUBULES"/>
    <property type="match status" value="1"/>
</dbReference>
<dbReference type="Gene3D" id="1.10.418.10">
    <property type="entry name" value="Calponin-like domain"/>
    <property type="match status" value="1"/>
</dbReference>
<name>A0A2P8A0G8_9PEZI</name>
<dbReference type="GO" id="GO:0000922">
    <property type="term" value="C:spindle pole"/>
    <property type="evidence" value="ECO:0007669"/>
    <property type="project" value="TreeGrafter"/>
</dbReference>
<dbReference type="InterPro" id="IPR001715">
    <property type="entry name" value="CH_dom"/>
</dbReference>
<feature type="compositionally biased region" description="Polar residues" evidence="4">
    <location>
        <begin position="205"/>
        <end position="235"/>
    </location>
</feature>
<dbReference type="Proteomes" id="UP000243723">
    <property type="component" value="Unassembled WGS sequence"/>
</dbReference>
<accession>A0A2P8A0G8</accession>
<keyword evidence="2" id="KW-0963">Cytoplasm</keyword>
<organism evidence="6 7">
    <name type="scientific">Elsinoe australis</name>
    <dbReference type="NCBI Taxonomy" id="40998"/>
    <lineage>
        <taxon>Eukaryota</taxon>
        <taxon>Fungi</taxon>
        <taxon>Dikarya</taxon>
        <taxon>Ascomycota</taxon>
        <taxon>Pezizomycotina</taxon>
        <taxon>Dothideomycetes</taxon>
        <taxon>Dothideomycetidae</taxon>
        <taxon>Myriangiales</taxon>
        <taxon>Elsinoaceae</taxon>
        <taxon>Elsinoe</taxon>
    </lineage>
</organism>
<evidence type="ECO:0000313" key="7">
    <source>
        <dbReference type="Proteomes" id="UP000243723"/>
    </source>
</evidence>
<comment type="caution">
    <text evidence="6">The sequence shown here is derived from an EMBL/GenBank/DDBJ whole genome shotgun (WGS) entry which is preliminary data.</text>
</comment>
<dbReference type="EMBL" id="NHZQ01000087">
    <property type="protein sequence ID" value="PSK53926.1"/>
    <property type="molecule type" value="Genomic_DNA"/>
</dbReference>
<dbReference type="GO" id="GO:0007051">
    <property type="term" value="P:spindle organization"/>
    <property type="evidence" value="ECO:0007669"/>
    <property type="project" value="TreeGrafter"/>
</dbReference>
<gene>
    <name evidence="6" type="ORF">B9Z65_7732</name>
</gene>
<dbReference type="InterPro" id="IPR051185">
    <property type="entry name" value="ASPM"/>
</dbReference>
<evidence type="ECO:0000256" key="3">
    <source>
        <dbReference type="ARBA" id="ARBA00022860"/>
    </source>
</evidence>
<evidence type="ECO:0000259" key="5">
    <source>
        <dbReference type="PROSITE" id="PS50021"/>
    </source>
</evidence>
<dbReference type="GO" id="GO:0005737">
    <property type="term" value="C:cytoplasm"/>
    <property type="evidence" value="ECO:0007669"/>
    <property type="project" value="UniProtKB-SubCell"/>
</dbReference>
<proteinExistence type="predicted"/>
<protein>
    <submittedName>
        <fullName evidence="6">Abnormal spindle-like microcephaly-associated</fullName>
    </submittedName>
</protein>
<keyword evidence="3" id="KW-0112">Calmodulin-binding</keyword>